<protein>
    <recommendedName>
        <fullName evidence="1">LysM domain-containing protein</fullName>
    </recommendedName>
</protein>
<proteinExistence type="predicted"/>
<sequence length="154" mass="16486">MTEETWILQECSRPKCYGTLCGNLDNESGKPFGTYVVKDSDTLTSIAVKNDVSVGQLKFLNRMLLSGDKYVVPGTVLRLPVVRTSIANQAISDNVDDSSVCSTTRVSNEQSISIDSAGAVDNPSLLMMDPLVQTITSSSHSLCKDRSCSSAGTV</sequence>
<dbReference type="PROSITE" id="PS51782">
    <property type="entry name" value="LYSM"/>
    <property type="match status" value="1"/>
</dbReference>
<dbReference type="InterPro" id="IPR018392">
    <property type="entry name" value="LysM"/>
</dbReference>
<dbReference type="InterPro" id="IPR036779">
    <property type="entry name" value="LysM_dom_sf"/>
</dbReference>
<dbReference type="CDD" id="cd00118">
    <property type="entry name" value="LysM"/>
    <property type="match status" value="1"/>
</dbReference>
<feature type="domain" description="LysM" evidence="1">
    <location>
        <begin position="33"/>
        <end position="79"/>
    </location>
</feature>
<keyword evidence="3" id="KW-1185">Reference proteome</keyword>
<dbReference type="Gene3D" id="3.10.350.10">
    <property type="entry name" value="LysM domain"/>
    <property type="match status" value="1"/>
</dbReference>
<dbReference type="Proteomes" id="UP001651158">
    <property type="component" value="Unassembled WGS sequence"/>
</dbReference>
<gene>
    <name evidence="2" type="ORF">TcWFU_010383</name>
</gene>
<comment type="caution">
    <text evidence="2">The sequence shown here is derived from an EMBL/GenBank/DDBJ whole genome shotgun (WGS) entry which is preliminary data.</text>
</comment>
<dbReference type="SMART" id="SM00257">
    <property type="entry name" value="LysM"/>
    <property type="match status" value="1"/>
</dbReference>
<accession>A0ABR4Q930</accession>
<reference evidence="2 3" key="1">
    <citation type="journal article" date="2022" name="Front. Cell. Infect. Microbiol.">
        <title>The Genomes of Two Strains of Taenia crassiceps the Animal Model for the Study of Human Cysticercosis.</title>
        <authorList>
            <person name="Bobes R.J."/>
            <person name="Estrada K."/>
            <person name="Rios-Valencia D.G."/>
            <person name="Calderon-Gallegos A."/>
            <person name="de la Torre P."/>
            <person name="Carrero J.C."/>
            <person name="Sanchez-Flores A."/>
            <person name="Laclette J.P."/>
        </authorList>
    </citation>
    <scope>NUCLEOTIDE SEQUENCE [LARGE SCALE GENOMIC DNA]</scope>
    <source>
        <strain evidence="2">WFUcys</strain>
    </source>
</reference>
<evidence type="ECO:0000313" key="2">
    <source>
        <dbReference type="EMBL" id="KAL5105984.1"/>
    </source>
</evidence>
<name>A0ABR4Q930_9CEST</name>
<dbReference type="SUPFAM" id="SSF54106">
    <property type="entry name" value="LysM domain"/>
    <property type="match status" value="1"/>
</dbReference>
<organism evidence="2 3">
    <name type="scientific">Taenia crassiceps</name>
    <dbReference type="NCBI Taxonomy" id="6207"/>
    <lineage>
        <taxon>Eukaryota</taxon>
        <taxon>Metazoa</taxon>
        <taxon>Spiralia</taxon>
        <taxon>Lophotrochozoa</taxon>
        <taxon>Platyhelminthes</taxon>
        <taxon>Cestoda</taxon>
        <taxon>Eucestoda</taxon>
        <taxon>Cyclophyllidea</taxon>
        <taxon>Taeniidae</taxon>
        <taxon>Taenia</taxon>
    </lineage>
</organism>
<evidence type="ECO:0000313" key="3">
    <source>
        <dbReference type="Proteomes" id="UP001651158"/>
    </source>
</evidence>
<dbReference type="Pfam" id="PF01476">
    <property type="entry name" value="LysM"/>
    <property type="match status" value="1"/>
</dbReference>
<dbReference type="EMBL" id="JAKROA010000007">
    <property type="protein sequence ID" value="KAL5105984.1"/>
    <property type="molecule type" value="Genomic_DNA"/>
</dbReference>
<evidence type="ECO:0000259" key="1">
    <source>
        <dbReference type="PROSITE" id="PS51782"/>
    </source>
</evidence>